<organism evidence="6 7">
    <name type="scientific">Colletotrichum sublineola</name>
    <name type="common">Sorghum anthracnose fungus</name>
    <dbReference type="NCBI Taxonomy" id="1173701"/>
    <lineage>
        <taxon>Eukaryota</taxon>
        <taxon>Fungi</taxon>
        <taxon>Dikarya</taxon>
        <taxon>Ascomycota</taxon>
        <taxon>Pezizomycotina</taxon>
        <taxon>Sordariomycetes</taxon>
        <taxon>Hypocreomycetidae</taxon>
        <taxon>Glomerellales</taxon>
        <taxon>Glomerellaceae</taxon>
        <taxon>Colletotrichum</taxon>
        <taxon>Colletotrichum graminicola species complex</taxon>
    </lineage>
</organism>
<dbReference type="InterPro" id="IPR056884">
    <property type="entry name" value="NPHP3-like_N"/>
</dbReference>
<dbReference type="InterPro" id="IPR002110">
    <property type="entry name" value="Ankyrin_rpt"/>
</dbReference>
<protein>
    <recommendedName>
        <fullName evidence="5">Nephrocystin 3-like N-terminal domain-containing protein</fullName>
    </recommendedName>
</protein>
<feature type="repeat" description="ANK" evidence="3">
    <location>
        <begin position="1145"/>
        <end position="1177"/>
    </location>
</feature>
<feature type="domain" description="Nephrocystin 3-like N-terminal" evidence="5">
    <location>
        <begin position="385"/>
        <end position="538"/>
    </location>
</feature>
<name>A0A066XHL2_COLSU</name>
<evidence type="ECO:0000313" key="7">
    <source>
        <dbReference type="Proteomes" id="UP000027238"/>
    </source>
</evidence>
<keyword evidence="1" id="KW-0677">Repeat</keyword>
<dbReference type="PROSITE" id="PS50297">
    <property type="entry name" value="ANK_REP_REGION"/>
    <property type="match status" value="3"/>
</dbReference>
<feature type="repeat" description="ANK" evidence="3">
    <location>
        <begin position="1078"/>
        <end position="1107"/>
    </location>
</feature>
<dbReference type="InterPro" id="IPR036770">
    <property type="entry name" value="Ankyrin_rpt-contain_sf"/>
</dbReference>
<dbReference type="eggNOG" id="KOG4177">
    <property type="taxonomic scope" value="Eukaryota"/>
</dbReference>
<dbReference type="HOGENOM" id="CLU_000288_34_7_1"/>
<proteinExistence type="predicted"/>
<dbReference type="Pfam" id="PF24883">
    <property type="entry name" value="NPHP3_N"/>
    <property type="match status" value="1"/>
</dbReference>
<evidence type="ECO:0000256" key="1">
    <source>
        <dbReference type="ARBA" id="ARBA00022737"/>
    </source>
</evidence>
<feature type="repeat" description="ANK" evidence="3">
    <location>
        <begin position="1040"/>
        <end position="1072"/>
    </location>
</feature>
<comment type="caution">
    <text evidence="6">The sequence shown here is derived from an EMBL/GenBank/DDBJ whole genome shotgun (WGS) entry which is preliminary data.</text>
</comment>
<dbReference type="OrthoDB" id="7464126at2759"/>
<dbReference type="EMBL" id="JMSE01000671">
    <property type="protein sequence ID" value="KDN68427.1"/>
    <property type="molecule type" value="Genomic_DNA"/>
</dbReference>
<evidence type="ECO:0000259" key="5">
    <source>
        <dbReference type="Pfam" id="PF24883"/>
    </source>
</evidence>
<dbReference type="PROSITE" id="PS50088">
    <property type="entry name" value="ANK_REPEAT"/>
    <property type="match status" value="4"/>
</dbReference>
<evidence type="ECO:0000256" key="4">
    <source>
        <dbReference type="SAM" id="MobiDB-lite"/>
    </source>
</evidence>
<dbReference type="PANTHER" id="PTHR24198">
    <property type="entry name" value="ANKYRIN REPEAT AND PROTEIN KINASE DOMAIN-CONTAINING PROTEIN"/>
    <property type="match status" value="1"/>
</dbReference>
<accession>A0A066XHL2</accession>
<dbReference type="SUPFAM" id="SSF48403">
    <property type="entry name" value="Ankyrin repeat"/>
    <property type="match status" value="1"/>
</dbReference>
<dbReference type="Proteomes" id="UP000027238">
    <property type="component" value="Unassembled WGS sequence"/>
</dbReference>
<dbReference type="Gene3D" id="1.25.40.20">
    <property type="entry name" value="Ankyrin repeat-containing domain"/>
    <property type="match status" value="3"/>
</dbReference>
<dbReference type="STRING" id="1173701.A0A066XHL2"/>
<dbReference type="InterPro" id="IPR027417">
    <property type="entry name" value="P-loop_NTPase"/>
</dbReference>
<feature type="region of interest" description="Disordered" evidence="4">
    <location>
        <begin position="1"/>
        <end position="105"/>
    </location>
</feature>
<dbReference type="PANTHER" id="PTHR24198:SF165">
    <property type="entry name" value="ANKYRIN REPEAT-CONTAINING PROTEIN-RELATED"/>
    <property type="match status" value="1"/>
</dbReference>
<feature type="repeat" description="ANK" evidence="3">
    <location>
        <begin position="1180"/>
        <end position="1212"/>
    </location>
</feature>
<evidence type="ECO:0000313" key="6">
    <source>
        <dbReference type="EMBL" id="KDN68427.1"/>
    </source>
</evidence>
<evidence type="ECO:0000256" key="3">
    <source>
        <dbReference type="PROSITE-ProRule" id="PRU00023"/>
    </source>
</evidence>
<evidence type="ECO:0000256" key="2">
    <source>
        <dbReference type="ARBA" id="ARBA00023043"/>
    </source>
</evidence>
<feature type="compositionally biased region" description="Low complexity" evidence="4">
    <location>
        <begin position="73"/>
        <end position="90"/>
    </location>
</feature>
<dbReference type="SMART" id="SM00248">
    <property type="entry name" value="ANK"/>
    <property type="match status" value="9"/>
</dbReference>
<dbReference type="Gene3D" id="3.40.50.300">
    <property type="entry name" value="P-loop containing nucleotide triphosphate hydrolases"/>
    <property type="match status" value="1"/>
</dbReference>
<keyword evidence="7" id="KW-1185">Reference proteome</keyword>
<dbReference type="OMA" id="EWISPVP"/>
<sequence length="1341" mass="149711">MTDLPESGGGVGCLSVLSSCFKTPRGKPRPGISEPPNQSVPLASPVNKEGELSAPSLANDEIPPSTKHDHEAPVSLPPGSLAPSSSANNADEPVSVVPITTDQGPATTANAAKTLDLWQEAYNKAKEETRKWIDSNPPPANAEDPASELVELVRSSEEKHDKESLKLKVGDREILWRDYASRVVSVVTAIGDIAISFAPAPATTVWSAVKVLLEANVSEREDLVAIMGCTDIVLCLVRRGRVYEEVYIGEPPRPTHQEDLKNKLVEVYATCLDFLAFVNEEMQRKNLGRFLDALLDPKSGETQVSAVKALEQELQSAALPCEAKLGEKYRRLLQSLEGPLRRVDKNITTVLERLKEREKSKAMKYISAIPVGKHHNEKREKRTKGTCEWLVKHSRFLEWENSPCSSLFWLQGNTTGQTPSEHDEGFAFFYCNSSDPARQSIPEILKSYIRQLGEVSRHPESVHGALYSLYRKKEQIQSDITIEDCVTALVEMINSYPRTVLILDALDECKDTRQDLAKMFKRLVGESNHLLKIFIASRPEHDIGEYLGPFQGSNATIAISTNDNHGDIKTFVDTEVDNFTTNWMSETKQLVKNVLVEKSDGIWTYLQWEQLKEVKTNGSVKQRLGKLPTTLTDAYDEVYSRHEPESVDRVMLQRAVRWVMCAREPLDSCTLLSAIRVESEKTDGEKALDKSDLTAETLKGVCRHLVVRDPDLDVWKFPHASVAEHFAAKNEPWVKNAQAEVTIVLINCMIDCCSVYSSVWPPFDVSEDWWIWSYWFEARMADPDQTLDPRHPLQVYTRDNWLTHIHNLSEQDDRIEDVVLALKRFLGEEGPQQSSNEYQVFRKIIRHTSSRYGLWRHVSPSTNFVFGVVTMGLHRLLPGWWNRGVDLPSLVNDEGLDLLQIATYFGHYDLCQFLIGQGCNVNRLAGHEFKRPAPWLLVDKPALRMSVERRQIRIMELLLANGANTACVVEGPTLLCLAAGSGIEYCTALLEKGLNPNIRCSGGCSYGCALSSAAYHGNLDAMKALVSKGAEVNPENLDDRCGSPLAAAVTGGNLDSARFLLEKGADANAHSRGRGFGSPLIAAAYSGSIDCVRLLLEHNADVNANPEFDRYGSPLVAAVFWWQMDCARFLLEQGADANAHLKTGELGSPLITASSRGALNFVRLLLEHKADVNANPEIGRYGSPLAAAASMGKVDCARLLIEHGADVNAYLEFGEYGSVLAAAILGPDPSLDMIKFLVEEAKADLAQLAFVRPRRIEEDTRIQRTKRDKNIDRKPRLEWRYKHRKEEMDVAAYLLQEVHIEAGVLVSLGVPPRDLPQDTIADSEYEELDEHDKTYERWYRR</sequence>
<gene>
    <name evidence="6" type="ORF">CSUB01_07548</name>
</gene>
<dbReference type="Pfam" id="PF12796">
    <property type="entry name" value="Ank_2"/>
    <property type="match status" value="3"/>
</dbReference>
<reference evidence="7" key="1">
    <citation type="journal article" date="2014" name="Genome Announc.">
        <title>Draft genome sequence of Colletotrichum sublineola, a destructive pathogen of cultivated sorghum.</title>
        <authorList>
            <person name="Baroncelli R."/>
            <person name="Sanz-Martin J.M."/>
            <person name="Rech G.E."/>
            <person name="Sukno S.A."/>
            <person name="Thon M.R."/>
        </authorList>
    </citation>
    <scope>NUCLEOTIDE SEQUENCE [LARGE SCALE GENOMIC DNA]</scope>
    <source>
        <strain evidence="7">TX430BB</strain>
    </source>
</reference>
<keyword evidence="2 3" id="KW-0040">ANK repeat</keyword>